<dbReference type="EMBL" id="AP012547">
    <property type="protein sequence ID" value="BAO29748.1"/>
    <property type="molecule type" value="Genomic_DNA"/>
</dbReference>
<sequence length="113" mass="13397">MLMTEMAMHKESGQDHRPDPARMAGREANFDEEIPWTEDDILRLHGLLLEKSLHDLFDLRVSAKTQADILDWMRAPRSESGAFTYRACCRLFGLDDEEIRDRVLERYRRRHTH</sequence>
<dbReference type="STRING" id="1223802.SUTH_01956"/>
<proteinExistence type="predicted"/>
<accession>W0SIH2</accession>
<evidence type="ECO:0000256" key="1">
    <source>
        <dbReference type="SAM" id="MobiDB-lite"/>
    </source>
</evidence>
<evidence type="ECO:0000313" key="3">
    <source>
        <dbReference type="Proteomes" id="UP000031637"/>
    </source>
</evidence>
<dbReference type="KEGG" id="shd:SUTH_01956"/>
<organism evidence="2 3">
    <name type="scientific">Sulfuritalea hydrogenivorans sk43H</name>
    <dbReference type="NCBI Taxonomy" id="1223802"/>
    <lineage>
        <taxon>Bacteria</taxon>
        <taxon>Pseudomonadati</taxon>
        <taxon>Pseudomonadota</taxon>
        <taxon>Betaproteobacteria</taxon>
        <taxon>Nitrosomonadales</taxon>
        <taxon>Sterolibacteriaceae</taxon>
        <taxon>Sulfuritalea</taxon>
    </lineage>
</organism>
<protein>
    <submittedName>
        <fullName evidence="2">Uncharacterized protein</fullName>
    </submittedName>
</protein>
<dbReference type="AlphaFoldDB" id="W0SIH2"/>
<gene>
    <name evidence="2" type="ORF">SUTH_01956</name>
</gene>
<dbReference type="Proteomes" id="UP000031637">
    <property type="component" value="Chromosome"/>
</dbReference>
<reference evidence="2 3" key="1">
    <citation type="journal article" date="2014" name="Syst. Appl. Microbiol.">
        <title>Complete genomes of freshwater sulfur oxidizers Sulfuricella denitrificans skB26 and Sulfuritalea hydrogenivorans sk43H: genetic insights into the sulfur oxidation pathway of betaproteobacteria.</title>
        <authorList>
            <person name="Watanabe T."/>
            <person name="Kojima H."/>
            <person name="Fukui M."/>
        </authorList>
    </citation>
    <scope>NUCLEOTIDE SEQUENCE [LARGE SCALE GENOMIC DNA]</scope>
    <source>
        <strain evidence="2">DSM22779</strain>
    </source>
</reference>
<feature type="compositionally biased region" description="Basic and acidic residues" evidence="1">
    <location>
        <begin position="7"/>
        <end position="23"/>
    </location>
</feature>
<keyword evidence="3" id="KW-1185">Reference proteome</keyword>
<feature type="region of interest" description="Disordered" evidence="1">
    <location>
        <begin position="1"/>
        <end position="23"/>
    </location>
</feature>
<dbReference type="RefSeq" id="WP_041098884.1">
    <property type="nucleotide sequence ID" value="NZ_AP012547.1"/>
</dbReference>
<dbReference type="OrthoDB" id="8562088at2"/>
<evidence type="ECO:0000313" key="2">
    <source>
        <dbReference type="EMBL" id="BAO29748.1"/>
    </source>
</evidence>
<name>W0SIH2_9PROT</name>
<dbReference type="HOGENOM" id="CLU_2221115_0_0_4"/>